<gene>
    <name evidence="2" type="primary">acnA_1</name>
    <name evidence="2" type="ORF">NCTC9077_03455</name>
</gene>
<dbReference type="Gene3D" id="3.20.19.10">
    <property type="entry name" value="Aconitase, domain 4"/>
    <property type="match status" value="1"/>
</dbReference>
<name>A0A376VJN3_ECOLX</name>
<dbReference type="InterPro" id="IPR000573">
    <property type="entry name" value="AconitaseA/IPMdHydase_ssu_swvl"/>
</dbReference>
<dbReference type="GO" id="GO:0003994">
    <property type="term" value="F:aconitate hydratase activity"/>
    <property type="evidence" value="ECO:0007669"/>
    <property type="project" value="UniProtKB-EC"/>
</dbReference>
<dbReference type="EMBL" id="UGCU01000001">
    <property type="protein sequence ID" value="STJ11733.1"/>
    <property type="molecule type" value="Genomic_DNA"/>
</dbReference>
<keyword evidence="2" id="KW-0456">Lyase</keyword>
<evidence type="ECO:0000313" key="3">
    <source>
        <dbReference type="Proteomes" id="UP000254495"/>
    </source>
</evidence>
<dbReference type="Proteomes" id="UP000254495">
    <property type="component" value="Unassembled WGS sequence"/>
</dbReference>
<dbReference type="SUPFAM" id="SSF52016">
    <property type="entry name" value="LeuD/IlvD-like"/>
    <property type="match status" value="1"/>
</dbReference>
<feature type="domain" description="Aconitase A/isopropylmalate dehydratase small subunit swivel" evidence="1">
    <location>
        <begin position="3"/>
        <end position="52"/>
    </location>
</feature>
<dbReference type="PANTHER" id="PTHR11670">
    <property type="entry name" value="ACONITASE/IRON-RESPONSIVE ELEMENT FAMILY MEMBER"/>
    <property type="match status" value="1"/>
</dbReference>
<dbReference type="EC" id="4.2.1.3" evidence="2"/>
<accession>A0A376VJN3</accession>
<protein>
    <submittedName>
        <fullName evidence="2">Aconitate hydratase 1</fullName>
        <ecNumber evidence="2">4.2.1.3</ecNumber>
    </submittedName>
</protein>
<dbReference type="Pfam" id="PF00694">
    <property type="entry name" value="Aconitase_C"/>
    <property type="match status" value="1"/>
</dbReference>
<evidence type="ECO:0000313" key="2">
    <source>
        <dbReference type="EMBL" id="STJ11733.1"/>
    </source>
</evidence>
<dbReference type="AlphaFoldDB" id="A0A376VJN3"/>
<sequence length="125" mass="13930">MPGKEYGSGSSRDWAAKGPRLLGIRVVIAESFERIHRSNLIGMGILPLEFPQGVTRKTLELTGEEKIDIVDLQNLQPGATVPVTFTRADGSQEVVPCRCRIDTATELTYYQNDGILHYVIRNMLK</sequence>
<proteinExistence type="predicted"/>
<dbReference type="InterPro" id="IPR015928">
    <property type="entry name" value="Aconitase/3IPM_dehydase_swvl"/>
</dbReference>
<evidence type="ECO:0000259" key="1">
    <source>
        <dbReference type="Pfam" id="PF00694"/>
    </source>
</evidence>
<dbReference type="InterPro" id="IPR006249">
    <property type="entry name" value="Aconitase/IRP2"/>
</dbReference>
<reference evidence="2 3" key="1">
    <citation type="submission" date="2018-06" db="EMBL/GenBank/DDBJ databases">
        <authorList>
            <consortium name="Pathogen Informatics"/>
            <person name="Doyle S."/>
        </authorList>
    </citation>
    <scope>NUCLEOTIDE SEQUENCE [LARGE SCALE GENOMIC DNA]</scope>
    <source>
        <strain evidence="2 3">NCTC9077</strain>
    </source>
</reference>
<organism evidence="2 3">
    <name type="scientific">Escherichia coli</name>
    <dbReference type="NCBI Taxonomy" id="562"/>
    <lineage>
        <taxon>Bacteria</taxon>
        <taxon>Pseudomonadati</taxon>
        <taxon>Pseudomonadota</taxon>
        <taxon>Gammaproteobacteria</taxon>
        <taxon>Enterobacterales</taxon>
        <taxon>Enterobacteriaceae</taxon>
        <taxon>Escherichia</taxon>
    </lineage>
</organism>